<evidence type="ECO:0000313" key="3">
    <source>
        <dbReference type="Proteomes" id="UP001238163"/>
    </source>
</evidence>
<keyword evidence="3" id="KW-1185">Reference proteome</keyword>
<proteinExistence type="predicted"/>
<dbReference type="Proteomes" id="UP001238163">
    <property type="component" value="Unassembled WGS sequence"/>
</dbReference>
<reference evidence="2" key="1">
    <citation type="submission" date="2023-07" db="EMBL/GenBank/DDBJ databases">
        <title>Genomic Encyclopedia of Type Strains, Phase IV (KMG-IV): sequencing the most valuable type-strain genomes for metagenomic binning, comparative biology and taxonomic classification.</title>
        <authorList>
            <person name="Goeker M."/>
        </authorList>
    </citation>
    <scope>NUCLEOTIDE SEQUENCE</scope>
    <source>
        <strain evidence="2">DSM 24202</strain>
    </source>
</reference>
<comment type="caution">
    <text evidence="2">The sequence shown here is derived from an EMBL/GenBank/DDBJ whole genome shotgun (WGS) entry which is preliminary data.</text>
</comment>
<name>A0AAE4ANZ8_9BACT</name>
<protein>
    <submittedName>
        <fullName evidence="2">CRISPR type III-B/RAMP module-associated protein Cmr3</fullName>
    </submittedName>
</protein>
<dbReference type="Gene3D" id="2.60.40.4350">
    <property type="match status" value="1"/>
</dbReference>
<dbReference type="AlphaFoldDB" id="A0AAE4ANZ8"/>
<feature type="compositionally biased region" description="Basic and acidic residues" evidence="1">
    <location>
        <begin position="57"/>
        <end position="77"/>
    </location>
</feature>
<gene>
    <name evidence="2" type="ORF">J3R75_001545</name>
</gene>
<dbReference type="RefSeq" id="WP_307260863.1">
    <property type="nucleotide sequence ID" value="NZ_JAUSVL010000001.1"/>
</dbReference>
<evidence type="ECO:0000256" key="1">
    <source>
        <dbReference type="SAM" id="MobiDB-lite"/>
    </source>
</evidence>
<sequence>MSNYTLKLKPRDLLFLRDARPMEASDAGLGANWPRPDQLWNALINCFHRNWPERQQWEGAEHRKTDRERGSTRHSSDRFGALQSIGPFPLDDRDGTLYLPCPLDLAMSEDGTIVPMTLSDCAGTNLPQPLSRSFSTPVLGKQQLPQWLSADDYFSYLEGKTIELKAVPDLYAAERRIGIGVDAERGSVEDGKLYQAEYLRLHDDISLACLASCMIKPKGQGDKLVDVFAQLGLPANLILGGQQGVMSIDHATWQLPQSAAPATSSAKTLLRWTLLSPAVFPSLAASDSYPGGHPGGWLPTWINPADGAVQLLAPGEALARRPGEDRSAWRTRQQQQQKPIAATLVAARIGKPQLFSGWDLHAKNAAEGDDALGQGAKPTRAAVPAGSVYVFACDDHAALSALWQVLDAQATPGRINRRSSLYGEKGFGIGVCSLIPSNQD</sequence>
<dbReference type="Pfam" id="PF09700">
    <property type="entry name" value="Cas_Cmr3"/>
    <property type="match status" value="1"/>
</dbReference>
<evidence type="ECO:0000313" key="2">
    <source>
        <dbReference type="EMBL" id="MDQ0289438.1"/>
    </source>
</evidence>
<organism evidence="2 3">
    <name type="scientific">Oligosphaera ethanolica</name>
    <dbReference type="NCBI Taxonomy" id="760260"/>
    <lineage>
        <taxon>Bacteria</taxon>
        <taxon>Pseudomonadati</taxon>
        <taxon>Lentisphaerota</taxon>
        <taxon>Oligosphaeria</taxon>
        <taxon>Oligosphaerales</taxon>
        <taxon>Oligosphaeraceae</taxon>
        <taxon>Oligosphaera</taxon>
    </lineage>
</organism>
<dbReference type="EMBL" id="JAUSVL010000001">
    <property type="protein sequence ID" value="MDQ0289438.1"/>
    <property type="molecule type" value="Genomic_DNA"/>
</dbReference>
<accession>A0AAE4ANZ8</accession>
<dbReference type="InterPro" id="IPR019117">
    <property type="entry name" value="CRISPR-assoc_protein_Cmr3"/>
</dbReference>
<feature type="region of interest" description="Disordered" evidence="1">
    <location>
        <begin position="57"/>
        <end position="80"/>
    </location>
</feature>